<dbReference type="PANTHER" id="PTHR30037">
    <property type="entry name" value="DNA-3-METHYLADENINE GLYCOSYLASE 1"/>
    <property type="match status" value="1"/>
</dbReference>
<reference evidence="2 3" key="1">
    <citation type="submission" date="2016-03" db="EMBL/GenBank/DDBJ databases">
        <title>Draft genome sequence of Gluconobacter cerinus strain CECT 9110.</title>
        <authorList>
            <person name="Sainz F."/>
            <person name="Mas A."/>
            <person name="Torija M.J."/>
        </authorList>
    </citation>
    <scope>NUCLEOTIDE SEQUENCE [LARGE SCALE GENOMIC DNA]</scope>
    <source>
        <strain evidence="2 3">CECT 9110</strain>
    </source>
</reference>
<dbReference type="GO" id="GO:0006284">
    <property type="term" value="P:base-excision repair"/>
    <property type="evidence" value="ECO:0007669"/>
    <property type="project" value="InterPro"/>
</dbReference>
<proteinExistence type="predicted"/>
<dbReference type="InterPro" id="IPR052891">
    <property type="entry name" value="DNA-3mA_glycosylase"/>
</dbReference>
<feature type="binding site" evidence="1">
    <location>
        <position position="180"/>
    </location>
    <ligand>
        <name>Zn(2+)</name>
        <dbReference type="ChEBI" id="CHEBI:29105"/>
    </ligand>
</feature>
<sequence>MPAPAPENLSRCRWAATDPLLRQYHDEEWGVPIHDSRELWETLVLESFQAGLSWAIVLKRREGFRKAFANFDPEKVALFTEQDIDRLMQDPGIIRARAKIKATIGNAQAYLAMKEQGEDFAGFIASLVPNAPIYNSTGAVLAQSPLSVTVSKALKARGFRFVGPVIVYAWMQAVGLIHDHDPSCFRYEPQV</sequence>
<organism evidence="2 3">
    <name type="scientific">Gluconobacter cerinus</name>
    <dbReference type="NCBI Taxonomy" id="38307"/>
    <lineage>
        <taxon>Bacteria</taxon>
        <taxon>Pseudomonadati</taxon>
        <taxon>Pseudomonadota</taxon>
        <taxon>Alphaproteobacteria</taxon>
        <taxon>Acetobacterales</taxon>
        <taxon>Acetobacteraceae</taxon>
        <taxon>Gluconobacter</taxon>
    </lineage>
</organism>
<comment type="caution">
    <text evidence="2">The sequence shown here is derived from an EMBL/GenBank/DDBJ whole genome shotgun (WGS) entry which is preliminary data.</text>
</comment>
<accession>A0A1B6VIG4</accession>
<dbReference type="PANTHER" id="PTHR30037:SF4">
    <property type="entry name" value="DNA-3-METHYLADENINE GLYCOSYLASE I"/>
    <property type="match status" value="1"/>
</dbReference>
<dbReference type="GO" id="GO:0008725">
    <property type="term" value="F:DNA-3-methyladenine glycosylase activity"/>
    <property type="evidence" value="ECO:0007669"/>
    <property type="project" value="InterPro"/>
</dbReference>
<evidence type="ECO:0000256" key="1">
    <source>
        <dbReference type="PIRSR" id="PIRSR605019-1"/>
    </source>
</evidence>
<protein>
    <submittedName>
        <fullName evidence="2">DNA-3-methyladenine glycosylase</fullName>
    </submittedName>
</protein>
<dbReference type="InterPro" id="IPR005019">
    <property type="entry name" value="Adenine_glyco"/>
</dbReference>
<feature type="binding site" evidence="1">
    <location>
        <position position="12"/>
    </location>
    <ligand>
        <name>Zn(2+)</name>
        <dbReference type="ChEBI" id="CHEBI:29105"/>
    </ligand>
</feature>
<dbReference type="Gene3D" id="1.10.340.30">
    <property type="entry name" value="Hypothetical protein, domain 2"/>
    <property type="match status" value="1"/>
</dbReference>
<dbReference type="SUPFAM" id="SSF48150">
    <property type="entry name" value="DNA-glycosylase"/>
    <property type="match status" value="1"/>
</dbReference>
<dbReference type="PATRIC" id="fig|38307.3.peg.2476"/>
<dbReference type="EMBL" id="LUTU01000011">
    <property type="protein sequence ID" value="OAJ67000.1"/>
    <property type="molecule type" value="Genomic_DNA"/>
</dbReference>
<keyword evidence="1" id="KW-0479">Metal-binding</keyword>
<dbReference type="Proteomes" id="UP000077786">
    <property type="component" value="Unassembled WGS sequence"/>
</dbReference>
<dbReference type="AlphaFoldDB" id="A0A1B6VIG4"/>
<dbReference type="OrthoDB" id="9807664at2"/>
<dbReference type="InterPro" id="IPR011257">
    <property type="entry name" value="DNA_glycosylase"/>
</dbReference>
<dbReference type="GO" id="GO:0046872">
    <property type="term" value="F:metal ion binding"/>
    <property type="evidence" value="ECO:0007669"/>
    <property type="project" value="UniProtKB-KW"/>
</dbReference>
<name>A0A1B6VIG4_9PROT</name>
<evidence type="ECO:0000313" key="2">
    <source>
        <dbReference type="EMBL" id="OAJ67000.1"/>
    </source>
</evidence>
<dbReference type="Pfam" id="PF03352">
    <property type="entry name" value="Adenine_glyco"/>
    <property type="match status" value="1"/>
</dbReference>
<feature type="binding site" evidence="1">
    <location>
        <position position="184"/>
    </location>
    <ligand>
        <name>Zn(2+)</name>
        <dbReference type="ChEBI" id="CHEBI:29105"/>
    </ligand>
</feature>
<keyword evidence="1" id="KW-0862">Zinc</keyword>
<gene>
    <name evidence="2" type="ORF">A0123_02377</name>
</gene>
<evidence type="ECO:0000313" key="3">
    <source>
        <dbReference type="Proteomes" id="UP000077786"/>
    </source>
</evidence>
<feature type="binding site" evidence="1">
    <location>
        <position position="25"/>
    </location>
    <ligand>
        <name>Zn(2+)</name>
        <dbReference type="ChEBI" id="CHEBI:29105"/>
    </ligand>
</feature>
<dbReference type="RefSeq" id="WP_052750058.1">
    <property type="nucleotide sequence ID" value="NZ_JBDNTQ010000009.1"/>
</dbReference>